<reference evidence="1 2" key="1">
    <citation type="submission" date="2019-11" db="EMBL/GenBank/DDBJ databases">
        <title>Whole genome sequence of Oryza granulata.</title>
        <authorList>
            <person name="Li W."/>
        </authorList>
    </citation>
    <scope>NUCLEOTIDE SEQUENCE [LARGE SCALE GENOMIC DNA]</scope>
    <source>
        <strain evidence="2">cv. Menghai</strain>
        <tissue evidence="1">Leaf</tissue>
    </source>
</reference>
<name>A0A6G1C9E3_9ORYZ</name>
<dbReference type="EMBL" id="SPHZ02000010">
    <property type="protein sequence ID" value="KAF0897108.1"/>
    <property type="molecule type" value="Genomic_DNA"/>
</dbReference>
<keyword evidence="2" id="KW-1185">Reference proteome</keyword>
<evidence type="ECO:0000313" key="2">
    <source>
        <dbReference type="Proteomes" id="UP000479710"/>
    </source>
</evidence>
<accession>A0A6G1C9E3</accession>
<sequence length="61" mass="7076">MQRRMQRGPYRCATLRRLRPLRLPPLASPRPPSAACIPSGRRRLLPLGRRRLLPLGRRGRP</sequence>
<proteinExistence type="predicted"/>
<organism evidence="1 2">
    <name type="scientific">Oryza meyeriana var. granulata</name>
    <dbReference type="NCBI Taxonomy" id="110450"/>
    <lineage>
        <taxon>Eukaryota</taxon>
        <taxon>Viridiplantae</taxon>
        <taxon>Streptophyta</taxon>
        <taxon>Embryophyta</taxon>
        <taxon>Tracheophyta</taxon>
        <taxon>Spermatophyta</taxon>
        <taxon>Magnoliopsida</taxon>
        <taxon>Liliopsida</taxon>
        <taxon>Poales</taxon>
        <taxon>Poaceae</taxon>
        <taxon>BOP clade</taxon>
        <taxon>Oryzoideae</taxon>
        <taxon>Oryzeae</taxon>
        <taxon>Oryzinae</taxon>
        <taxon>Oryza</taxon>
        <taxon>Oryza meyeriana</taxon>
    </lineage>
</organism>
<evidence type="ECO:0000313" key="1">
    <source>
        <dbReference type="EMBL" id="KAF0897108.1"/>
    </source>
</evidence>
<gene>
    <name evidence="1" type="ORF">E2562_033659</name>
</gene>
<dbReference type="Proteomes" id="UP000479710">
    <property type="component" value="Unassembled WGS sequence"/>
</dbReference>
<protein>
    <submittedName>
        <fullName evidence="1">Uncharacterized protein</fullName>
    </submittedName>
</protein>
<comment type="caution">
    <text evidence="1">The sequence shown here is derived from an EMBL/GenBank/DDBJ whole genome shotgun (WGS) entry which is preliminary data.</text>
</comment>
<dbReference type="AlphaFoldDB" id="A0A6G1C9E3"/>